<gene>
    <name evidence="1" type="ORF">CWC46_10585</name>
    <name evidence="2" type="ORF">Ser39006_010590</name>
</gene>
<dbReference type="KEGG" id="sera:Ser39006_010590"/>
<accession>A0A2I5T6L2</accession>
<dbReference type="STRING" id="104623.Ser39006_03351"/>
<dbReference type="AlphaFoldDB" id="A0A2I5T6L2"/>
<proteinExistence type="predicted"/>
<dbReference type="KEGG" id="serq:CWC46_10585"/>
<evidence type="ECO:0000313" key="4">
    <source>
        <dbReference type="Proteomes" id="UP000233778"/>
    </source>
</evidence>
<dbReference type="Gene3D" id="2.60.120.620">
    <property type="entry name" value="q2cbj1_9rhob like domain"/>
    <property type="match status" value="1"/>
</dbReference>
<dbReference type="EMBL" id="CP025085">
    <property type="protein sequence ID" value="AUH00209.1"/>
    <property type="molecule type" value="Genomic_DNA"/>
</dbReference>
<evidence type="ECO:0000313" key="3">
    <source>
        <dbReference type="Proteomes" id="UP000017700"/>
    </source>
</evidence>
<dbReference type="Proteomes" id="UP000017700">
    <property type="component" value="Chromosome"/>
</dbReference>
<evidence type="ECO:0000313" key="1">
    <source>
        <dbReference type="EMBL" id="AUH00209.1"/>
    </source>
</evidence>
<dbReference type="EMBL" id="CP025084">
    <property type="protein sequence ID" value="AUH04529.1"/>
    <property type="molecule type" value="Genomic_DNA"/>
</dbReference>
<sequence>MHLATITRYYQSIDDYTLVAHQGHILWDAVVFPHISSEALWHDCQQLVQGFPEEYWYHDFTGTVKLLFGGEQQQAFRNSVDKLYCYLRERTIPLNNATVLNLSLQVRTPESCEPYLRGRHALSVHVRLDFSSGDADAACWLEFEEGEAIPLLPGAMLISSGFRRHKVTGAAIVLHYDVALPELARVATLQDRTFHHQNLADTTVFAAATALPLSLPTPSLEMLQQKVEWVNRQAAIRYRLEGSPVVRRFLIDNAEPATATPEEIQLIRQHGLQQQDYRQTRVVDQVPVLSAQQCSQLKAYLDRHITAVVPDSVDGYPEYQVNLSIAQLTALLNQETLDKLLNLPSLLHDGQSEGENETLQFNLFLRIYSAQTRPYIAFHSDICTYTCVIALNDHQEFSGGQFLMMADDDQLRIAPWKTGHAVLHAGNLIHGVSNICEGKRYSLVVFATRVE</sequence>
<protein>
    <recommendedName>
        <fullName evidence="5">Fe2OG dioxygenase domain-containing protein</fullName>
    </recommendedName>
</protein>
<dbReference type="RefSeq" id="WP_021016613.1">
    <property type="nucleotide sequence ID" value="NZ_CP025084.1"/>
</dbReference>
<dbReference type="Proteomes" id="UP000233778">
    <property type="component" value="Chromosome"/>
</dbReference>
<reference evidence="1 4" key="3">
    <citation type="submission" date="2017-11" db="EMBL/GenBank/DDBJ databases">
        <title>Complete genome sequence of Serratia sp. ATCC 39006 LacA.</title>
        <authorList>
            <person name="Hampton H.G."/>
            <person name="Jackson S.A."/>
            <person name="Jauregui R."/>
            <person name="Poulter G.T.M."/>
            <person name="Salmond G.P.C."/>
            <person name="Fineran P.C."/>
        </authorList>
    </citation>
    <scope>NUCLEOTIDE SEQUENCE [LARGE SCALE GENOMIC DNA]</scope>
    <source>
        <strain evidence="1 4">ATCC 39006</strain>
    </source>
</reference>
<reference evidence="2" key="4">
    <citation type="submission" date="2017-11" db="EMBL/GenBank/DDBJ databases">
        <title>Complete genome sequence of Serratia sp. ATCC 39006.</title>
        <authorList>
            <person name="Hampton H.G."/>
            <person name="Jackson S.A."/>
            <person name="Jauregui R."/>
            <person name="Poulter G.T.M."/>
            <person name="Salmond G.P.C."/>
            <person name="Fineran P.C."/>
        </authorList>
    </citation>
    <scope>NUCLEOTIDE SEQUENCE</scope>
    <source>
        <strain evidence="2">ATCC 39006</strain>
    </source>
</reference>
<evidence type="ECO:0008006" key="5">
    <source>
        <dbReference type="Google" id="ProtNLM"/>
    </source>
</evidence>
<dbReference type="OrthoDB" id="7053133at2"/>
<name>A0A2I5T6L2_SERS3</name>
<dbReference type="SUPFAM" id="SSF51197">
    <property type="entry name" value="Clavaminate synthase-like"/>
    <property type="match status" value="1"/>
</dbReference>
<reference evidence="2 3" key="1">
    <citation type="journal article" date="2013" name="Genome Announc.">
        <title>Draft genome sequence of Serratia sp. strain ATCC 39006, a model bacterium for analysis of the biosynthesis and regulation of prodigiosin, a carbapenem, and gas vesicles.</title>
        <authorList>
            <person name="Fineran P.C."/>
            <person name="Iglesias Cans M.C."/>
            <person name="Ramsay J.P."/>
            <person name="Wilf N.M."/>
            <person name="Cossyleon D."/>
            <person name="McNeil M.B."/>
            <person name="Williamson N.R."/>
            <person name="Monson R.E."/>
            <person name="Becher S.A."/>
            <person name="Stanton J.A."/>
            <person name="Brugger K."/>
            <person name="Brown S.D."/>
            <person name="Salmond G.P."/>
        </authorList>
    </citation>
    <scope>NUCLEOTIDE SEQUENCE [LARGE SCALE GENOMIC DNA]</scope>
    <source>
        <strain evidence="2">ATCC 39006</strain>
        <strain evidence="3">ATCC 39006 / SC 11482</strain>
    </source>
</reference>
<evidence type="ECO:0000313" key="2">
    <source>
        <dbReference type="EMBL" id="AUH04529.1"/>
    </source>
</evidence>
<reference evidence="2" key="2">
    <citation type="submission" date="2013-09" db="EMBL/GenBank/DDBJ databases">
        <authorList>
            <person name="Wang G."/>
            <person name="Yang Y."/>
            <person name="Su Y."/>
        </authorList>
    </citation>
    <scope>NUCLEOTIDE SEQUENCE</scope>
    <source>
        <strain evidence="2">ATCC 39006</strain>
    </source>
</reference>
<organism evidence="2 3">
    <name type="scientific">Serratia sp. (strain ATCC 39006)</name>
    <name type="common">Prodigiosinella confusarubida</name>
    <dbReference type="NCBI Taxonomy" id="104623"/>
    <lineage>
        <taxon>Bacteria</taxon>
        <taxon>Pseudomonadati</taxon>
        <taxon>Pseudomonadota</taxon>
        <taxon>Gammaproteobacteria</taxon>
        <taxon>Enterobacterales</taxon>
        <taxon>Pectobacteriaceae</taxon>
        <taxon>Prodigiosinella</taxon>
    </lineage>
</organism>
<keyword evidence="3" id="KW-1185">Reference proteome</keyword>